<evidence type="ECO:0000313" key="2">
    <source>
        <dbReference type="Proteomes" id="UP000827872"/>
    </source>
</evidence>
<protein>
    <submittedName>
        <fullName evidence="1">Uncharacterized protein</fullName>
    </submittedName>
</protein>
<reference evidence="1" key="1">
    <citation type="submission" date="2021-08" db="EMBL/GenBank/DDBJ databases">
        <title>The first chromosome-level gecko genome reveals the dynamic sex chromosomes of Neotropical dwarf geckos (Sphaerodactylidae: Sphaerodactylus).</title>
        <authorList>
            <person name="Pinto B.J."/>
            <person name="Keating S.E."/>
            <person name="Gamble T."/>
        </authorList>
    </citation>
    <scope>NUCLEOTIDE SEQUENCE</scope>
    <source>
        <strain evidence="1">TG3544</strain>
    </source>
</reference>
<gene>
    <name evidence="1" type="ORF">K3G42_003938</name>
</gene>
<name>A0ACB8ECP7_9SAUR</name>
<proteinExistence type="predicted"/>
<evidence type="ECO:0000313" key="1">
    <source>
        <dbReference type="EMBL" id="KAH7990183.1"/>
    </source>
</evidence>
<comment type="caution">
    <text evidence="1">The sequence shown here is derived from an EMBL/GenBank/DDBJ whole genome shotgun (WGS) entry which is preliminary data.</text>
</comment>
<sequence length="280" mass="30130">MVGRLSLQEVPDLPDAKRRGERPLDSPDSGLPPSPSPAHWLPASAERGGLANGLLHEPAGAAGGTRVPATTYEAGQLPAQAGVSLAPGDCLRKGPGPWLSAVPLTVVLSHGGLSPAAPYISLGHRSPKKEDILACPFLLNVTQGGVSTSRLCLLSFGEGVEFDPLPPKDVRYTSSVKYDSEKHFINNVYLPMGLGMTSCSQTVVCVPDSTWRSYKAELHLEPRPKPRHFTSTAIVYPKHTKTVYTTTLDYNCKKVVRRFLSSVELESAERSGSNYNPEDC</sequence>
<dbReference type="EMBL" id="CM037629">
    <property type="protein sequence ID" value="KAH7990183.1"/>
    <property type="molecule type" value="Genomic_DNA"/>
</dbReference>
<organism evidence="1 2">
    <name type="scientific">Sphaerodactylus townsendi</name>
    <dbReference type="NCBI Taxonomy" id="933632"/>
    <lineage>
        <taxon>Eukaryota</taxon>
        <taxon>Metazoa</taxon>
        <taxon>Chordata</taxon>
        <taxon>Craniata</taxon>
        <taxon>Vertebrata</taxon>
        <taxon>Euteleostomi</taxon>
        <taxon>Lepidosauria</taxon>
        <taxon>Squamata</taxon>
        <taxon>Bifurcata</taxon>
        <taxon>Gekkota</taxon>
        <taxon>Sphaerodactylidae</taxon>
        <taxon>Sphaerodactylus</taxon>
    </lineage>
</organism>
<dbReference type="Proteomes" id="UP000827872">
    <property type="component" value="Linkage Group LG16"/>
</dbReference>
<keyword evidence="2" id="KW-1185">Reference proteome</keyword>
<accession>A0ACB8ECP7</accession>